<evidence type="ECO:0000313" key="4">
    <source>
        <dbReference type="Proteomes" id="UP001500420"/>
    </source>
</evidence>
<evidence type="ECO:0000256" key="1">
    <source>
        <dbReference type="SAM" id="MobiDB-lite"/>
    </source>
</evidence>
<dbReference type="AlphaFoldDB" id="A0AAV3TA56"/>
<dbReference type="Proteomes" id="UP001500420">
    <property type="component" value="Unassembled WGS sequence"/>
</dbReference>
<reference evidence="3 4" key="1">
    <citation type="journal article" date="2019" name="Int. J. Syst. Evol. Microbiol.">
        <title>The Global Catalogue of Microorganisms (GCM) 10K type strain sequencing project: providing services to taxonomists for standard genome sequencing and annotation.</title>
        <authorList>
            <consortium name="The Broad Institute Genomics Platform"/>
            <consortium name="The Broad Institute Genome Sequencing Center for Infectious Disease"/>
            <person name="Wu L."/>
            <person name="Ma J."/>
        </authorList>
    </citation>
    <scope>NUCLEOTIDE SEQUENCE [LARGE SCALE GENOMIC DNA]</scope>
    <source>
        <strain evidence="3 4">JCM 16328</strain>
    </source>
</reference>
<feature type="transmembrane region" description="Helical" evidence="2">
    <location>
        <begin position="159"/>
        <end position="179"/>
    </location>
</feature>
<proteinExistence type="predicted"/>
<gene>
    <name evidence="3" type="ORF">GCM10009020_22140</name>
</gene>
<keyword evidence="2" id="KW-0472">Membrane</keyword>
<comment type="caution">
    <text evidence="3">The sequence shown here is derived from an EMBL/GenBank/DDBJ whole genome shotgun (WGS) entry which is preliminary data.</text>
</comment>
<evidence type="ECO:0000256" key="2">
    <source>
        <dbReference type="SAM" id="Phobius"/>
    </source>
</evidence>
<accession>A0AAV3TA56</accession>
<organism evidence="3 4">
    <name type="scientific">Natronoarchaeum mannanilyticum</name>
    <dbReference type="NCBI Taxonomy" id="926360"/>
    <lineage>
        <taxon>Archaea</taxon>
        <taxon>Methanobacteriati</taxon>
        <taxon>Methanobacteriota</taxon>
        <taxon>Stenosarchaea group</taxon>
        <taxon>Halobacteria</taxon>
        <taxon>Halobacteriales</taxon>
        <taxon>Natronoarchaeaceae</taxon>
    </lineage>
</organism>
<protein>
    <submittedName>
        <fullName evidence="3">Uncharacterized protein</fullName>
    </submittedName>
</protein>
<feature type="transmembrane region" description="Helical" evidence="2">
    <location>
        <begin position="134"/>
        <end position="153"/>
    </location>
</feature>
<feature type="compositionally biased region" description="Acidic residues" evidence="1">
    <location>
        <begin position="235"/>
        <end position="253"/>
    </location>
</feature>
<feature type="region of interest" description="Disordered" evidence="1">
    <location>
        <begin position="225"/>
        <end position="253"/>
    </location>
</feature>
<keyword evidence="4" id="KW-1185">Reference proteome</keyword>
<feature type="transmembrane region" description="Helical" evidence="2">
    <location>
        <begin position="67"/>
        <end position="85"/>
    </location>
</feature>
<sequence length="253" mass="27202">MPTAADGPWPENADTVDRPRELTVFGVEPADDGVPATLRSELPDDADLLVLDRPAEKLSLDERTIGYLRNPALLFWGLVVALGALRDRAFYGTAGRRFVHLAVEDVAAERGLPVVASGRHPLAAASESSIRWRAGGWIAALAGVSGLASVAVLPGLGTALFLLTALALVAAYLLAYSGARMDADADRLFERTLQIAEERGARHPVAVVRSSRRAGVVRRAKSARIRTRERQLSPVEDETGDEDDLDEEGEFAE</sequence>
<dbReference type="EMBL" id="BAAADV010000004">
    <property type="protein sequence ID" value="GAA0674369.1"/>
    <property type="molecule type" value="Genomic_DNA"/>
</dbReference>
<dbReference type="RefSeq" id="WP_343774080.1">
    <property type="nucleotide sequence ID" value="NZ_BAAADV010000004.1"/>
</dbReference>
<name>A0AAV3TA56_9EURY</name>
<keyword evidence="2" id="KW-0812">Transmembrane</keyword>
<evidence type="ECO:0000313" key="3">
    <source>
        <dbReference type="EMBL" id="GAA0674369.1"/>
    </source>
</evidence>
<keyword evidence="2" id="KW-1133">Transmembrane helix</keyword>